<feature type="transmembrane region" description="Helical" evidence="1">
    <location>
        <begin position="52"/>
        <end position="77"/>
    </location>
</feature>
<accession>A0AAU9II74</accession>
<gene>
    <name evidence="2" type="ORF">BSTOLATCC_MIC8456</name>
</gene>
<evidence type="ECO:0000313" key="2">
    <source>
        <dbReference type="EMBL" id="CAG9313182.1"/>
    </source>
</evidence>
<protein>
    <submittedName>
        <fullName evidence="2">Uncharacterized protein</fullName>
    </submittedName>
</protein>
<comment type="caution">
    <text evidence="2">The sequence shown here is derived from an EMBL/GenBank/DDBJ whole genome shotgun (WGS) entry which is preliminary data.</text>
</comment>
<dbReference type="AlphaFoldDB" id="A0AAU9II74"/>
<reference evidence="2" key="1">
    <citation type="submission" date="2021-09" db="EMBL/GenBank/DDBJ databases">
        <authorList>
            <consortium name="AG Swart"/>
            <person name="Singh M."/>
            <person name="Singh A."/>
            <person name="Seah K."/>
            <person name="Emmerich C."/>
        </authorList>
    </citation>
    <scope>NUCLEOTIDE SEQUENCE</scope>
    <source>
        <strain evidence="2">ATCC30299</strain>
    </source>
</reference>
<evidence type="ECO:0000256" key="1">
    <source>
        <dbReference type="SAM" id="Phobius"/>
    </source>
</evidence>
<keyword evidence="1" id="KW-1133">Transmembrane helix</keyword>
<sequence>MSDERLDKQAKIEIRERAKRDIAEEDRKVRKQLKKEYWKEVRYVTYLKSKEYGLYAAGISVAMVPLLRSVAIFPIAMTGYVGVQAINAWWSVPKPPGV</sequence>
<dbReference type="EMBL" id="CAJZBQ010000010">
    <property type="protein sequence ID" value="CAG9313182.1"/>
    <property type="molecule type" value="Genomic_DNA"/>
</dbReference>
<proteinExistence type="predicted"/>
<keyword evidence="1" id="KW-0812">Transmembrane</keyword>
<name>A0AAU9II74_9CILI</name>
<keyword evidence="1" id="KW-0472">Membrane</keyword>
<evidence type="ECO:0000313" key="3">
    <source>
        <dbReference type="Proteomes" id="UP001162131"/>
    </source>
</evidence>
<organism evidence="2 3">
    <name type="scientific">Blepharisma stoltei</name>
    <dbReference type="NCBI Taxonomy" id="1481888"/>
    <lineage>
        <taxon>Eukaryota</taxon>
        <taxon>Sar</taxon>
        <taxon>Alveolata</taxon>
        <taxon>Ciliophora</taxon>
        <taxon>Postciliodesmatophora</taxon>
        <taxon>Heterotrichea</taxon>
        <taxon>Heterotrichida</taxon>
        <taxon>Blepharismidae</taxon>
        <taxon>Blepharisma</taxon>
    </lineage>
</organism>
<keyword evidence="3" id="KW-1185">Reference proteome</keyword>
<dbReference type="Proteomes" id="UP001162131">
    <property type="component" value="Unassembled WGS sequence"/>
</dbReference>